<name>A0A1M7QXB6_9BACI</name>
<feature type="transmembrane region" description="Helical" evidence="1">
    <location>
        <begin position="68"/>
        <end position="94"/>
    </location>
</feature>
<dbReference type="AlphaFoldDB" id="A0A1M7QXB6"/>
<dbReference type="Proteomes" id="UP000184184">
    <property type="component" value="Unassembled WGS sequence"/>
</dbReference>
<evidence type="ECO:0000256" key="1">
    <source>
        <dbReference type="SAM" id="Phobius"/>
    </source>
</evidence>
<keyword evidence="1" id="KW-0812">Transmembrane</keyword>
<dbReference type="RefSeq" id="WP_073203307.1">
    <property type="nucleotide sequence ID" value="NZ_FRCZ01000011.1"/>
</dbReference>
<sequence length="100" mass="11273">MQDEKKYTWQSYTSFGLGVLSTVIVISFIFSLIPRVHTFTVFGLFVVSVFTSVIMGMIVLWRKKEKKTLAAIGITLGLITGVLVLLFIILIWLITPIHPD</sequence>
<keyword evidence="1" id="KW-0472">Membrane</keyword>
<accession>A0A1M7QXB6</accession>
<protein>
    <submittedName>
        <fullName evidence="2">Uncharacterized protein</fullName>
    </submittedName>
</protein>
<keyword evidence="3" id="KW-1185">Reference proteome</keyword>
<evidence type="ECO:0000313" key="3">
    <source>
        <dbReference type="Proteomes" id="UP000184184"/>
    </source>
</evidence>
<feature type="transmembrane region" description="Helical" evidence="1">
    <location>
        <begin position="12"/>
        <end position="33"/>
    </location>
</feature>
<keyword evidence="1" id="KW-1133">Transmembrane helix</keyword>
<organism evidence="2 3">
    <name type="scientific">Gracilibacillus kekensis</name>
    <dbReference type="NCBI Taxonomy" id="1027249"/>
    <lineage>
        <taxon>Bacteria</taxon>
        <taxon>Bacillati</taxon>
        <taxon>Bacillota</taxon>
        <taxon>Bacilli</taxon>
        <taxon>Bacillales</taxon>
        <taxon>Bacillaceae</taxon>
        <taxon>Gracilibacillus</taxon>
    </lineage>
</organism>
<dbReference type="OrthoDB" id="2882159at2"/>
<feature type="transmembrane region" description="Helical" evidence="1">
    <location>
        <begin position="39"/>
        <end position="61"/>
    </location>
</feature>
<dbReference type="EMBL" id="FRCZ01000011">
    <property type="protein sequence ID" value="SHN36634.1"/>
    <property type="molecule type" value="Genomic_DNA"/>
</dbReference>
<proteinExistence type="predicted"/>
<evidence type="ECO:0000313" key="2">
    <source>
        <dbReference type="EMBL" id="SHN36634.1"/>
    </source>
</evidence>
<gene>
    <name evidence="2" type="ORF">SAMN05216179_3717</name>
</gene>
<reference evidence="2 3" key="1">
    <citation type="submission" date="2016-11" db="EMBL/GenBank/DDBJ databases">
        <authorList>
            <person name="Jaros S."/>
            <person name="Januszkiewicz K."/>
            <person name="Wedrychowicz H."/>
        </authorList>
    </citation>
    <scope>NUCLEOTIDE SEQUENCE [LARGE SCALE GENOMIC DNA]</scope>
    <source>
        <strain evidence="2 3">CGMCC 1.10681</strain>
    </source>
</reference>